<keyword evidence="2" id="KW-1185">Reference proteome</keyword>
<comment type="caution">
    <text evidence="1">The sequence shown here is derived from an EMBL/GenBank/DDBJ whole genome shotgun (WGS) entry which is preliminary data.</text>
</comment>
<sequence>MKKVMEELMKTLGSYAVAYQEPPYGREVQDTPELIEQAIVAIQKSVELLEGTFEAIDTAEFMKQKSWLYRQIKELPPGRLSVEPEGILNLMDHIQDICEEAFQMEFPEVDDKVGVQNKRESSHTKIGETDSIGYADILKIIFDQNYVIHFVDNERLLKVTFADVLKIAKTNGYKNGVITLIAESPLNGRVYLYGNYGPFWAECGSTNGYA</sequence>
<accession>A0ABV4DHH2</accession>
<dbReference type="RefSeq" id="WP_270601801.1">
    <property type="nucleotide sequence ID" value="NZ_JAQEVE010000041.1"/>
</dbReference>
<name>A0ABV4DHH2_9FIRM</name>
<dbReference type="Proteomes" id="UP001565219">
    <property type="component" value="Unassembled WGS sequence"/>
</dbReference>
<dbReference type="EMBL" id="JBCLTR010000007">
    <property type="protein sequence ID" value="MEY8633345.1"/>
    <property type="molecule type" value="Genomic_DNA"/>
</dbReference>
<organism evidence="1 2">
    <name type="scientific">Anaerostipes hominis</name>
    <name type="common">ex Lee et al. 2021</name>
    <dbReference type="NCBI Taxonomy" id="2025494"/>
    <lineage>
        <taxon>Bacteria</taxon>
        <taxon>Bacillati</taxon>
        <taxon>Bacillota</taxon>
        <taxon>Clostridia</taxon>
        <taxon>Lachnospirales</taxon>
        <taxon>Lachnospiraceae</taxon>
        <taxon>Anaerostipes</taxon>
    </lineage>
</organism>
<evidence type="ECO:0000313" key="1">
    <source>
        <dbReference type="EMBL" id="MEY8633345.1"/>
    </source>
</evidence>
<evidence type="ECO:0000313" key="2">
    <source>
        <dbReference type="Proteomes" id="UP001565219"/>
    </source>
</evidence>
<proteinExistence type="predicted"/>
<gene>
    <name evidence="1" type="ORF">AALG99_07390</name>
</gene>
<protein>
    <submittedName>
        <fullName evidence="1">Uncharacterized protein</fullName>
    </submittedName>
</protein>
<reference evidence="1 2" key="1">
    <citation type="submission" date="2024-03" db="EMBL/GenBank/DDBJ databases">
        <title>Mouse gut bacterial collection (mGBC) of GemPharmatech.</title>
        <authorList>
            <person name="He Y."/>
            <person name="Dong L."/>
            <person name="Wu D."/>
            <person name="Gao X."/>
            <person name="Lin Z."/>
        </authorList>
    </citation>
    <scope>NUCLEOTIDE SEQUENCE [LARGE SCALE GENOMIC DNA]</scope>
    <source>
        <strain evidence="1 2">32-10</strain>
    </source>
</reference>